<reference evidence="1 2" key="1">
    <citation type="journal article" date="2020" name="ISME J.">
        <title>Comparative genomics reveals insights into cyanobacterial evolution and habitat adaptation.</title>
        <authorList>
            <person name="Chen M.Y."/>
            <person name="Teng W.K."/>
            <person name="Zhao L."/>
            <person name="Hu C.X."/>
            <person name="Zhou Y.K."/>
            <person name="Han B.P."/>
            <person name="Song L.R."/>
            <person name="Shu W.S."/>
        </authorList>
    </citation>
    <scope>NUCLEOTIDE SEQUENCE [LARGE SCALE GENOMIC DNA]</scope>
    <source>
        <strain evidence="1 2">FACHB-119</strain>
    </source>
</reference>
<gene>
    <name evidence="1" type="ORF">H6G83_24960</name>
</gene>
<dbReference type="Proteomes" id="UP000661112">
    <property type="component" value="Unassembled WGS sequence"/>
</dbReference>
<comment type="caution">
    <text evidence="1">The sequence shown here is derived from an EMBL/GenBank/DDBJ whole genome shotgun (WGS) entry which is preliminary data.</text>
</comment>
<organism evidence="1 2">
    <name type="scientific">Anabaena azotica FACHB-119</name>
    <dbReference type="NCBI Taxonomy" id="947527"/>
    <lineage>
        <taxon>Bacteria</taxon>
        <taxon>Bacillati</taxon>
        <taxon>Cyanobacteriota</taxon>
        <taxon>Cyanophyceae</taxon>
        <taxon>Nostocales</taxon>
        <taxon>Nostocaceae</taxon>
        <taxon>Anabaena</taxon>
        <taxon>Anabaena azotica</taxon>
    </lineage>
</organism>
<dbReference type="Gene3D" id="2.60.120.200">
    <property type="match status" value="1"/>
</dbReference>
<protein>
    <recommendedName>
        <fullName evidence="3">TonB-dependent receptor</fullName>
    </recommendedName>
</protein>
<sequence length="117" mass="12575">MTTFGGEFDPFTSPSNTNVLANVLAPTGSPNNFTSVTGYDLTPFAGQTIRLAFRQVYSQNSFQFGIDNVSIQSAAVPFGLNKETGLALGLPLFMGLRLLKKKIISTKKQSKAIDILA</sequence>
<dbReference type="EMBL" id="JACJSG010000041">
    <property type="protein sequence ID" value="MBD2503819.1"/>
    <property type="molecule type" value="Genomic_DNA"/>
</dbReference>
<dbReference type="RefSeq" id="WP_190476950.1">
    <property type="nucleotide sequence ID" value="NZ_JACJSG010000041.1"/>
</dbReference>
<name>A0ABR8D9L4_9NOST</name>
<evidence type="ECO:0000313" key="1">
    <source>
        <dbReference type="EMBL" id="MBD2503819.1"/>
    </source>
</evidence>
<accession>A0ABR8D9L4</accession>
<keyword evidence="2" id="KW-1185">Reference proteome</keyword>
<proteinExistence type="predicted"/>
<evidence type="ECO:0000313" key="2">
    <source>
        <dbReference type="Proteomes" id="UP000661112"/>
    </source>
</evidence>
<evidence type="ECO:0008006" key="3">
    <source>
        <dbReference type="Google" id="ProtNLM"/>
    </source>
</evidence>